<keyword evidence="2" id="KW-0472">Membrane</keyword>
<sequence>MVLRKEINMFFLIITLSLSLLFPSFTYGESEVSDNSTNETVSSSEFLSSAKLLPTDPVAGSTSSSDHKASEAPEPSESEMTVAVQEADMQSRVMPLMNYSPNVSIDDWKILDDTGIALSEANPAQSNKSYDFEFTWSLQLSGSDRLQPNDTAIIPFLKNTEWAVDGGWSVAGSDPVAFNATVNGVSKQIGTWQVRHNGTDNEIKIVFGTGVTGLDISKITGVKFTLSKDSVSCYTSKGGTQLVDFGGKKKAIRFTQGELSHSNGYGFKRGVGQGSNSKLQYSLAVNLASSLELSGDEVNWSSNPATGFYQDPTNHPHRWGEHLVDTNDHVYIEDELEPGVSVSRLNISGMVRIPVDLQSNSWADKRGGRPTGSIAFEPLVLSDNGKGPTYNTGSGTAEDSKKPTEANSFKLLKQNSGESKSAFSSRVKSAPYQYGIYEAKAVDQDPLKTVRTIMVHFGAIKKGGNDQRKFSQLTDSPNSGKTTTKITDSGAESTVPIPNFAVAAAENAISRGFYAESDRDLLEAYFTLVYGDSNVIQGQISTYDISLHVKYPPESSSGEKSNTAYFDLKNALENPKSLTGRSSLSNPYGDIALNPDTAYLWKIDQDTNEPLNNAKFKLQKKDGLTWTDVSGQTSLTTGEITNLSGEKLQGGIKVEGLLSGTYRFVEIESPTGYDPEESSDWNGSAVVSKEFVISGTANGASVFVRNKQKETYPYKVEHWIQKEGEPKENINSFSLKMTDYLFGEANETVNASPKMILGYQYDDALPHNVKTGIIRKDGTLVLKLYYTISDAPPFTLYKYDSDGNPLPSVDENGNILVDEQGREMKVTFDVYEYIGSNVLADANGKGPASVPDDWKKVNSSPVMTDSLGRISVPEITDLDKYYAIIETSTYPEYDLPYNSDSSRQVFWAVQLKENKAISYPNWVHPYEFDKREFEKASAANGNRFILKNRQPEIALYKVNEQGEEMPSSDKQKVGFDIYRWENGGTNPEPTPYTHNQWKKIESDISTAQDGYIANIGKTGVKGTVKLDWYAIVEKSTYSGYEKPDGYWLVATGWNKSEQKFEILEVKYKVIDNGEVKDGNDPGNQIKLEGKASKLYLTNKAKPISFNKEDGKQNPLAGVHFSLYKPKEGEAGQSGSEDPEAVDTKWDVANPTELISSSNTGEVMLGKLTRGDYLLVETKTLPGYQLPAGSWIITVNSYGEIETIRGRGDPLPPAFRIENGNYYLPNYQKNSLPQAGGYMRISWIVAGIGLLGLAIIIFQNRKNISIKEKGKEDGAKSE</sequence>
<evidence type="ECO:0000259" key="3">
    <source>
        <dbReference type="Pfam" id="PF17802"/>
    </source>
</evidence>
<dbReference type="Pfam" id="PF17802">
    <property type="entry name" value="SpaA"/>
    <property type="match status" value="2"/>
</dbReference>
<gene>
    <name evidence="4" type="ORF">EK398_05235</name>
</gene>
<feature type="region of interest" description="Disordered" evidence="1">
    <location>
        <begin position="56"/>
        <end position="83"/>
    </location>
</feature>
<proteinExistence type="predicted"/>
<name>A0A437UKX3_ENTAV</name>
<dbReference type="RefSeq" id="WP_127978474.1">
    <property type="nucleotide sequence ID" value="NZ_JBPFMR010000064.1"/>
</dbReference>
<evidence type="ECO:0000313" key="4">
    <source>
        <dbReference type="EMBL" id="RVU94292.1"/>
    </source>
</evidence>
<evidence type="ECO:0000313" key="5">
    <source>
        <dbReference type="Proteomes" id="UP000288388"/>
    </source>
</evidence>
<feature type="region of interest" description="Disordered" evidence="1">
    <location>
        <begin position="471"/>
        <end position="490"/>
    </location>
</feature>
<dbReference type="InterPro" id="IPR013783">
    <property type="entry name" value="Ig-like_fold"/>
</dbReference>
<feature type="domain" description="SpaA-like prealbumin fold" evidence="3">
    <location>
        <begin position="601"/>
        <end position="677"/>
    </location>
</feature>
<keyword evidence="2" id="KW-0812">Transmembrane</keyword>
<dbReference type="Proteomes" id="UP000288388">
    <property type="component" value="Unassembled WGS sequence"/>
</dbReference>
<protein>
    <recommendedName>
        <fullName evidence="3">SpaA-like prealbumin fold domain-containing protein</fullName>
    </recommendedName>
</protein>
<organism evidence="4 5">
    <name type="scientific">Enterococcus avium</name>
    <name type="common">Streptococcus avium</name>
    <dbReference type="NCBI Taxonomy" id="33945"/>
    <lineage>
        <taxon>Bacteria</taxon>
        <taxon>Bacillati</taxon>
        <taxon>Bacillota</taxon>
        <taxon>Bacilli</taxon>
        <taxon>Lactobacillales</taxon>
        <taxon>Enterococcaceae</taxon>
        <taxon>Enterococcus</taxon>
    </lineage>
</organism>
<dbReference type="Gene3D" id="2.60.40.10">
    <property type="entry name" value="Immunoglobulins"/>
    <property type="match status" value="2"/>
</dbReference>
<dbReference type="EMBL" id="RYZS01000001">
    <property type="protein sequence ID" value="RVU94292.1"/>
    <property type="molecule type" value="Genomic_DNA"/>
</dbReference>
<dbReference type="AlphaFoldDB" id="A0A437UKX3"/>
<comment type="caution">
    <text evidence="4">The sequence shown here is derived from an EMBL/GenBank/DDBJ whole genome shotgun (WGS) entry which is preliminary data.</text>
</comment>
<feature type="transmembrane region" description="Helical" evidence="2">
    <location>
        <begin position="1236"/>
        <end position="1257"/>
    </location>
</feature>
<evidence type="ECO:0000256" key="1">
    <source>
        <dbReference type="SAM" id="MobiDB-lite"/>
    </source>
</evidence>
<evidence type="ECO:0000256" key="2">
    <source>
        <dbReference type="SAM" id="Phobius"/>
    </source>
</evidence>
<accession>A0A437UKX3</accession>
<feature type="region of interest" description="Disordered" evidence="1">
    <location>
        <begin position="385"/>
        <end position="405"/>
    </location>
</feature>
<keyword evidence="2" id="KW-1133">Transmembrane helix</keyword>
<reference evidence="4 5" key="1">
    <citation type="submission" date="2018-12" db="EMBL/GenBank/DDBJ databases">
        <title>A novel vanA-carrying plasmid in a clinical isolate of Enterococcus avium.</title>
        <authorList>
            <person name="Bernasconi O.J."/>
            <person name="Luzzaro F."/>
            <person name="Endimiani A."/>
        </authorList>
    </citation>
    <scope>NUCLEOTIDE SEQUENCE [LARGE SCALE GENOMIC DNA]</scope>
    <source>
        <strain evidence="4 5">LC0559/18</strain>
    </source>
</reference>
<dbReference type="InterPro" id="IPR041033">
    <property type="entry name" value="SpaA_PFL_dom_1"/>
</dbReference>
<feature type="domain" description="SpaA-like prealbumin fold" evidence="3">
    <location>
        <begin position="1103"/>
        <end position="1199"/>
    </location>
</feature>